<sequence length="100" mass="11120">MHLGGNHEFSTFRRTLGSILANVGGTATVDETALTAWMRQHLRVVVVPSQDRDTLGRLEKDVLADLDPPLNLQGMPSTPLRLRLKELRRVLTESGTHTVH</sequence>
<evidence type="ECO:0000313" key="3">
    <source>
        <dbReference type="Proteomes" id="UP000182227"/>
    </source>
</evidence>
<dbReference type="Proteomes" id="UP000182227">
    <property type="component" value="Unassembled WGS sequence"/>
</dbReference>
<name>A0A0U1D496_9MYCO</name>
<dbReference type="EMBL" id="CTEF01000001">
    <property type="protein sequence ID" value="CQD07918.1"/>
    <property type="molecule type" value="Genomic_DNA"/>
</dbReference>
<organism evidence="2 3">
    <name type="scientific">Mycolicibacterium conceptionense</name>
    <dbReference type="NCBI Taxonomy" id="451644"/>
    <lineage>
        <taxon>Bacteria</taxon>
        <taxon>Bacillati</taxon>
        <taxon>Actinomycetota</taxon>
        <taxon>Actinomycetes</taxon>
        <taxon>Mycobacteriales</taxon>
        <taxon>Mycobacteriaceae</taxon>
        <taxon>Mycolicibacterium</taxon>
    </lineage>
</organism>
<evidence type="ECO:0000313" key="2">
    <source>
        <dbReference type="EMBL" id="CQD07918.1"/>
    </source>
</evidence>
<reference evidence="2 3" key="1">
    <citation type="submission" date="2015-03" db="EMBL/GenBank/DDBJ databases">
        <authorList>
            <person name="Murphy D."/>
        </authorList>
    </citation>
    <scope>NUCLEOTIDE SEQUENCE [LARGE SCALE GENOMIC DNA]</scope>
    <source>
        <strain evidence="2 3">D16</strain>
    </source>
</reference>
<dbReference type="InterPro" id="IPR049311">
    <property type="entry name" value="GIY_YIG_cat"/>
</dbReference>
<dbReference type="AlphaFoldDB" id="A0A0U1D496"/>
<evidence type="ECO:0000259" key="1">
    <source>
        <dbReference type="Pfam" id="PF20815"/>
    </source>
</evidence>
<gene>
    <name evidence="2" type="ORF">BN970_01525</name>
</gene>
<feature type="domain" description="GIY-YIG catalytic" evidence="1">
    <location>
        <begin position="2"/>
        <end position="89"/>
    </location>
</feature>
<protein>
    <recommendedName>
        <fullName evidence="1">GIY-YIG catalytic domain-containing protein</fullName>
    </recommendedName>
</protein>
<dbReference type="Pfam" id="PF20815">
    <property type="entry name" value="GIY_YIG_2"/>
    <property type="match status" value="1"/>
</dbReference>
<accession>A0A0U1D496</accession>
<proteinExistence type="predicted"/>